<keyword evidence="2" id="KW-1185">Reference proteome</keyword>
<proteinExistence type="predicted"/>
<evidence type="ECO:0000313" key="1">
    <source>
        <dbReference type="EMBL" id="CAD6993076.1"/>
    </source>
</evidence>
<dbReference type="Proteomes" id="UP000606786">
    <property type="component" value="Unassembled WGS sequence"/>
</dbReference>
<gene>
    <name evidence="1" type="ORF">CCAP1982_LOCUS1906</name>
</gene>
<dbReference type="AlphaFoldDB" id="A0A811U4D4"/>
<name>A0A811U4D4_CERCA</name>
<comment type="caution">
    <text evidence="1">The sequence shown here is derived from an EMBL/GenBank/DDBJ whole genome shotgun (WGS) entry which is preliminary data.</text>
</comment>
<feature type="non-terminal residue" evidence="1">
    <location>
        <position position="1"/>
    </location>
</feature>
<dbReference type="EMBL" id="CAJHJT010000001">
    <property type="protein sequence ID" value="CAD6993076.1"/>
    <property type="molecule type" value="Genomic_DNA"/>
</dbReference>
<protein>
    <submittedName>
        <fullName evidence="1">(Mediterranean fruit fly) hypothetical protein</fullName>
    </submittedName>
</protein>
<accession>A0A811U4D4</accession>
<reference evidence="1" key="1">
    <citation type="submission" date="2020-11" db="EMBL/GenBank/DDBJ databases">
        <authorList>
            <person name="Whitehead M."/>
        </authorList>
    </citation>
    <scope>NUCLEOTIDE SEQUENCE</scope>
    <source>
        <strain evidence="1">EGII</strain>
    </source>
</reference>
<organism evidence="1 2">
    <name type="scientific">Ceratitis capitata</name>
    <name type="common">Mediterranean fruit fly</name>
    <name type="synonym">Tephritis capitata</name>
    <dbReference type="NCBI Taxonomy" id="7213"/>
    <lineage>
        <taxon>Eukaryota</taxon>
        <taxon>Metazoa</taxon>
        <taxon>Ecdysozoa</taxon>
        <taxon>Arthropoda</taxon>
        <taxon>Hexapoda</taxon>
        <taxon>Insecta</taxon>
        <taxon>Pterygota</taxon>
        <taxon>Neoptera</taxon>
        <taxon>Endopterygota</taxon>
        <taxon>Diptera</taxon>
        <taxon>Brachycera</taxon>
        <taxon>Muscomorpha</taxon>
        <taxon>Tephritoidea</taxon>
        <taxon>Tephritidae</taxon>
        <taxon>Ceratitis</taxon>
        <taxon>Ceratitis</taxon>
    </lineage>
</organism>
<evidence type="ECO:0000313" key="2">
    <source>
        <dbReference type="Proteomes" id="UP000606786"/>
    </source>
</evidence>
<sequence length="82" mass="9525">MRLCTLRRIIATAKHSKRRFIALREPAGLAIAMLNPQKAQNTHIPDKYHSFEHKWNTKLTHLNERTFTIHISGNAKGCRNSY</sequence>